<gene>
    <name evidence="2" type="ORF">SAMN05444001_11433</name>
</gene>
<dbReference type="RefSeq" id="WP_103983861.1">
    <property type="nucleotide sequence ID" value="NZ_FNVS01000014.1"/>
</dbReference>
<dbReference type="AlphaFoldDB" id="A0A8G2BXN7"/>
<name>A0A8G2BXN7_9BACT</name>
<keyword evidence="1" id="KW-0732">Signal</keyword>
<feature type="chain" id="PRO_5034507881" description="Long-chain fatty acid transport protein" evidence="1">
    <location>
        <begin position="22"/>
        <end position="402"/>
    </location>
</feature>
<dbReference type="SUPFAM" id="SSF56935">
    <property type="entry name" value="Porins"/>
    <property type="match status" value="1"/>
</dbReference>
<dbReference type="Gene3D" id="2.40.160.60">
    <property type="entry name" value="Outer membrane protein transport protein (OMPP1/FadL/TodX)"/>
    <property type="match status" value="1"/>
</dbReference>
<dbReference type="EMBL" id="FNVS01000014">
    <property type="protein sequence ID" value="SEG07780.1"/>
    <property type="molecule type" value="Genomic_DNA"/>
</dbReference>
<dbReference type="Proteomes" id="UP000236725">
    <property type="component" value="Unassembled WGS sequence"/>
</dbReference>
<protein>
    <recommendedName>
        <fullName evidence="4">Long-chain fatty acid transport protein</fullName>
    </recommendedName>
</protein>
<organism evidence="2 3">
    <name type="scientific">Parabacteroides chinchillae</name>
    <dbReference type="NCBI Taxonomy" id="871327"/>
    <lineage>
        <taxon>Bacteria</taxon>
        <taxon>Pseudomonadati</taxon>
        <taxon>Bacteroidota</taxon>
        <taxon>Bacteroidia</taxon>
        <taxon>Bacteroidales</taxon>
        <taxon>Tannerellaceae</taxon>
        <taxon>Parabacteroides</taxon>
    </lineage>
</organism>
<evidence type="ECO:0008006" key="4">
    <source>
        <dbReference type="Google" id="ProtNLM"/>
    </source>
</evidence>
<proteinExistence type="predicted"/>
<evidence type="ECO:0000313" key="2">
    <source>
        <dbReference type="EMBL" id="SEG07780.1"/>
    </source>
</evidence>
<evidence type="ECO:0000256" key="1">
    <source>
        <dbReference type="SAM" id="SignalP"/>
    </source>
</evidence>
<reference evidence="2 3" key="1">
    <citation type="submission" date="2016-10" db="EMBL/GenBank/DDBJ databases">
        <authorList>
            <person name="Varghese N."/>
            <person name="Submissions S."/>
        </authorList>
    </citation>
    <scope>NUCLEOTIDE SEQUENCE [LARGE SCALE GENOMIC DNA]</scope>
    <source>
        <strain evidence="2 3">DSM 29073</strain>
    </source>
</reference>
<sequence length="402" mass="44179">MKAIKRSTAFVFLMMATSAVAQNVMTSSPYSMFGVGEIASGLYGQNVGMGNVAYGMRGSFLINSDNPAGLTALDSCSLMAEASVFLKSESYKSGGNSNHAVSGNMSAFLLGGRIMPRWYMAAGVTPYSFVGYYFQSSQPLEGSANTYYQSTFEGDGGLSKAHLTQAFMLTRNLSIGVNLNYLFGNITQTEKQSTMSIGQTSFAQAFLADFGLQYHRSIGKESALTLGAVYGYRQRISMSNSITITNGEAVTEQKQKKQKQYLPQFIGLGGAWQYKKMTYALDYTFREYSSLVSDDNLVKFKDTHELRAGVCYSPNGFLSESVWRRFSYKAGINLSTPYMQIRGKSGNAYRVSVGLGMPVLGGQVNAALFYERSLWKGNMLDRRIIGATVTYTLGERLYKVKL</sequence>
<accession>A0A8G2BXN7</accession>
<comment type="caution">
    <text evidence="2">The sequence shown here is derived from an EMBL/GenBank/DDBJ whole genome shotgun (WGS) entry which is preliminary data.</text>
</comment>
<feature type="signal peptide" evidence="1">
    <location>
        <begin position="1"/>
        <end position="21"/>
    </location>
</feature>
<evidence type="ECO:0000313" key="3">
    <source>
        <dbReference type="Proteomes" id="UP000236725"/>
    </source>
</evidence>
<keyword evidence="3" id="KW-1185">Reference proteome</keyword>